<protein>
    <submittedName>
        <fullName evidence="1">Uncharacterized protein</fullName>
    </submittedName>
</protein>
<comment type="caution">
    <text evidence="1">The sequence shown here is derived from an EMBL/GenBank/DDBJ whole genome shotgun (WGS) entry which is preliminary data.</text>
</comment>
<name>A0ACC0K9F1_CHOFU</name>
<dbReference type="EMBL" id="CM046124">
    <property type="protein sequence ID" value="KAI8433102.1"/>
    <property type="molecule type" value="Genomic_DNA"/>
</dbReference>
<evidence type="ECO:0000313" key="2">
    <source>
        <dbReference type="Proteomes" id="UP001064048"/>
    </source>
</evidence>
<proteinExistence type="predicted"/>
<keyword evidence="2" id="KW-1185">Reference proteome</keyword>
<evidence type="ECO:0000313" key="1">
    <source>
        <dbReference type="EMBL" id="KAI8433102.1"/>
    </source>
</evidence>
<dbReference type="Proteomes" id="UP001064048">
    <property type="component" value="Chromosome 24"/>
</dbReference>
<reference evidence="1 2" key="1">
    <citation type="journal article" date="2022" name="Genome Biol. Evol.">
        <title>The Spruce Budworm Genome: Reconstructing the Evolutionary History of Antifreeze Proteins.</title>
        <authorList>
            <person name="Beliveau C."/>
            <person name="Gagne P."/>
            <person name="Picq S."/>
            <person name="Vernygora O."/>
            <person name="Keeling C.I."/>
            <person name="Pinkney K."/>
            <person name="Doucet D."/>
            <person name="Wen F."/>
            <person name="Johnston J.S."/>
            <person name="Maaroufi H."/>
            <person name="Boyle B."/>
            <person name="Laroche J."/>
            <person name="Dewar K."/>
            <person name="Juretic N."/>
            <person name="Blackburn G."/>
            <person name="Nisole A."/>
            <person name="Brunet B."/>
            <person name="Brandao M."/>
            <person name="Lumley L."/>
            <person name="Duan J."/>
            <person name="Quan G."/>
            <person name="Lucarotti C.J."/>
            <person name="Roe A.D."/>
            <person name="Sperling F.A.H."/>
            <person name="Levesque R.C."/>
            <person name="Cusson M."/>
        </authorList>
    </citation>
    <scope>NUCLEOTIDE SEQUENCE [LARGE SCALE GENOMIC DNA]</scope>
    <source>
        <strain evidence="1">Glfc:IPQL:Cfum</strain>
    </source>
</reference>
<accession>A0ACC0K9F1</accession>
<organism evidence="1 2">
    <name type="scientific">Choristoneura fumiferana</name>
    <name type="common">Spruce budworm moth</name>
    <name type="synonym">Archips fumiferana</name>
    <dbReference type="NCBI Taxonomy" id="7141"/>
    <lineage>
        <taxon>Eukaryota</taxon>
        <taxon>Metazoa</taxon>
        <taxon>Ecdysozoa</taxon>
        <taxon>Arthropoda</taxon>
        <taxon>Hexapoda</taxon>
        <taxon>Insecta</taxon>
        <taxon>Pterygota</taxon>
        <taxon>Neoptera</taxon>
        <taxon>Endopterygota</taxon>
        <taxon>Lepidoptera</taxon>
        <taxon>Glossata</taxon>
        <taxon>Ditrysia</taxon>
        <taxon>Tortricoidea</taxon>
        <taxon>Tortricidae</taxon>
        <taxon>Tortricinae</taxon>
        <taxon>Choristoneura</taxon>
    </lineage>
</organism>
<sequence length="302" mass="35608">MGLIYFTTTTVLCILVARSSSIKLKDMENKYFLVTEAYNVTRNLFNLGRNSYNKLKENSVEAINIFLDLVQIMNNEMARELRSAIVKFYKIKYFHDFTNYMISMEEMLDITEHCLMEPIEKLEQVRSQFHDVVNNFEDVRNFDMVNKCNNQLPDEVAVAHCILHQAVLFNETMQESLVAIVTIKTRQHAQDMNTSIYNVQTCLNDFVPNFFEQLLVEAYTDNCGYLKVVNASINDLIKDKWRNNETQFLKKWRPLTHLLKEKYAQDKQQVSITNEVTKRHWLRIFILVLQMAPILRFTDALM</sequence>
<gene>
    <name evidence="1" type="ORF">MSG28_013954</name>
</gene>